<dbReference type="OrthoDB" id="290218at2"/>
<dbReference type="AlphaFoldDB" id="A0A2U1JUT7"/>
<protein>
    <submittedName>
        <fullName evidence="1">Uncharacterized protein</fullName>
    </submittedName>
</protein>
<dbReference type="EMBL" id="QCZH01000009">
    <property type="protein sequence ID" value="PWA08966.1"/>
    <property type="molecule type" value="Genomic_DNA"/>
</dbReference>
<name>A0A2U1JUT7_9FLAO</name>
<gene>
    <name evidence="1" type="ORF">DB891_09960</name>
</gene>
<keyword evidence="2" id="KW-1185">Reference proteome</keyword>
<accession>A0A2U1JUT7</accession>
<evidence type="ECO:0000313" key="1">
    <source>
        <dbReference type="EMBL" id="PWA08966.1"/>
    </source>
</evidence>
<sequence>MTETCQNCAFFDDSKHKNNARTKDAGICTKWVQIAFKKETCKQHFLNTNLSEKDVFSVTAVSRQQTDNVQLNLF</sequence>
<evidence type="ECO:0000313" key="2">
    <source>
        <dbReference type="Proteomes" id="UP000245618"/>
    </source>
</evidence>
<dbReference type="Proteomes" id="UP000245618">
    <property type="component" value="Unassembled WGS sequence"/>
</dbReference>
<comment type="caution">
    <text evidence="1">The sequence shown here is derived from an EMBL/GenBank/DDBJ whole genome shotgun (WGS) entry which is preliminary data.</text>
</comment>
<dbReference type="RefSeq" id="WP_116763081.1">
    <property type="nucleotide sequence ID" value="NZ_QCZH01000009.1"/>
</dbReference>
<organism evidence="1 2">
    <name type="scientific">Flavobacterium laiguense</name>
    <dbReference type="NCBI Taxonomy" id="2169409"/>
    <lineage>
        <taxon>Bacteria</taxon>
        <taxon>Pseudomonadati</taxon>
        <taxon>Bacteroidota</taxon>
        <taxon>Flavobacteriia</taxon>
        <taxon>Flavobacteriales</taxon>
        <taxon>Flavobacteriaceae</taxon>
        <taxon>Flavobacterium</taxon>
    </lineage>
</organism>
<reference evidence="1 2" key="1">
    <citation type="submission" date="2018-04" db="EMBL/GenBank/DDBJ databases">
        <title>Flavobacterium sp. nov., isolated from glacier ice.</title>
        <authorList>
            <person name="Liu Q."/>
            <person name="Xin Y.-H."/>
        </authorList>
    </citation>
    <scope>NUCLEOTIDE SEQUENCE [LARGE SCALE GENOMIC DNA]</scope>
    <source>
        <strain evidence="1 2">LB2P30</strain>
    </source>
</reference>
<proteinExistence type="predicted"/>